<accession>A0A1G7S7A4</accession>
<dbReference type="OrthoDB" id="9805455at2"/>
<name>A0A1G7S7A4_9PSEU</name>
<gene>
    <name evidence="1" type="ORF">SAMN05216553_10685</name>
</gene>
<evidence type="ECO:0000313" key="2">
    <source>
        <dbReference type="Proteomes" id="UP000199623"/>
    </source>
</evidence>
<dbReference type="AlphaFoldDB" id="A0A1G7S7A4"/>
<protein>
    <recommendedName>
        <fullName evidence="3">Resolvase, N terminal domain</fullName>
    </recommendedName>
</protein>
<sequence>MKQSPRRESARLGLRPTVCGYIRVERPDEDAVSERKAVIQQYCPEQDFLLETIFTDRTVCGGTLTRPGLVGVLSLPGVIGAVIPSEEHLSQYDLPLARLRRVIARTSSEVLCVEAGEA</sequence>
<evidence type="ECO:0000313" key="1">
    <source>
        <dbReference type="EMBL" id="SDG18822.1"/>
    </source>
</evidence>
<dbReference type="Proteomes" id="UP000199623">
    <property type="component" value="Unassembled WGS sequence"/>
</dbReference>
<organism evidence="1 2">
    <name type="scientific">Lentzea fradiae</name>
    <dbReference type="NCBI Taxonomy" id="200378"/>
    <lineage>
        <taxon>Bacteria</taxon>
        <taxon>Bacillati</taxon>
        <taxon>Actinomycetota</taxon>
        <taxon>Actinomycetes</taxon>
        <taxon>Pseudonocardiales</taxon>
        <taxon>Pseudonocardiaceae</taxon>
        <taxon>Lentzea</taxon>
    </lineage>
</organism>
<reference evidence="2" key="1">
    <citation type="submission" date="2016-10" db="EMBL/GenBank/DDBJ databases">
        <authorList>
            <person name="Varghese N."/>
            <person name="Submissions S."/>
        </authorList>
    </citation>
    <scope>NUCLEOTIDE SEQUENCE [LARGE SCALE GENOMIC DNA]</scope>
    <source>
        <strain evidence="2">CGMCC 4.3506</strain>
    </source>
</reference>
<proteinExistence type="predicted"/>
<evidence type="ECO:0008006" key="3">
    <source>
        <dbReference type="Google" id="ProtNLM"/>
    </source>
</evidence>
<dbReference type="STRING" id="200378.SAMN05216553_10685"/>
<keyword evidence="2" id="KW-1185">Reference proteome</keyword>
<dbReference type="EMBL" id="FNCC01000006">
    <property type="protein sequence ID" value="SDG18822.1"/>
    <property type="molecule type" value="Genomic_DNA"/>
</dbReference>
<dbReference type="RefSeq" id="WP_090049640.1">
    <property type="nucleotide sequence ID" value="NZ_FNCC01000006.1"/>
</dbReference>